<dbReference type="Proteomes" id="UP001054945">
    <property type="component" value="Unassembled WGS sequence"/>
</dbReference>
<reference evidence="1 2" key="1">
    <citation type="submission" date="2021-06" db="EMBL/GenBank/DDBJ databases">
        <title>Caerostris extrusa draft genome.</title>
        <authorList>
            <person name="Kono N."/>
            <person name="Arakawa K."/>
        </authorList>
    </citation>
    <scope>NUCLEOTIDE SEQUENCE [LARGE SCALE GENOMIC DNA]</scope>
</reference>
<evidence type="ECO:0000313" key="1">
    <source>
        <dbReference type="EMBL" id="GIY84680.1"/>
    </source>
</evidence>
<proteinExistence type="predicted"/>
<sequence length="85" mass="9382">MLPEGEPSHTSSGVRFGTCFEVLVDLGKLAPTENPNILLPLIKNQSMEDISLRELIFEHSKVINVYPCPGFFAVRPITPTGEKVD</sequence>
<evidence type="ECO:0000313" key="2">
    <source>
        <dbReference type="Proteomes" id="UP001054945"/>
    </source>
</evidence>
<protein>
    <submittedName>
        <fullName evidence="1">Uncharacterized protein</fullName>
    </submittedName>
</protein>
<dbReference type="EMBL" id="BPLR01016544">
    <property type="protein sequence ID" value="GIY84680.1"/>
    <property type="molecule type" value="Genomic_DNA"/>
</dbReference>
<accession>A0AAV4WRW7</accession>
<organism evidence="1 2">
    <name type="scientific">Caerostris extrusa</name>
    <name type="common">Bark spider</name>
    <name type="synonym">Caerostris bankana</name>
    <dbReference type="NCBI Taxonomy" id="172846"/>
    <lineage>
        <taxon>Eukaryota</taxon>
        <taxon>Metazoa</taxon>
        <taxon>Ecdysozoa</taxon>
        <taxon>Arthropoda</taxon>
        <taxon>Chelicerata</taxon>
        <taxon>Arachnida</taxon>
        <taxon>Araneae</taxon>
        <taxon>Araneomorphae</taxon>
        <taxon>Entelegynae</taxon>
        <taxon>Araneoidea</taxon>
        <taxon>Araneidae</taxon>
        <taxon>Caerostris</taxon>
    </lineage>
</organism>
<gene>
    <name evidence="1" type="ORF">CEXT_233291</name>
</gene>
<comment type="caution">
    <text evidence="1">The sequence shown here is derived from an EMBL/GenBank/DDBJ whole genome shotgun (WGS) entry which is preliminary data.</text>
</comment>
<keyword evidence="2" id="KW-1185">Reference proteome</keyword>
<dbReference type="AlphaFoldDB" id="A0AAV4WRW7"/>
<name>A0AAV4WRW7_CAEEX</name>